<reference evidence="9" key="1">
    <citation type="journal article" date="2013" name="Genetics">
        <title>The draft genome and transcriptome of Panagrellus redivivus are shaped by the harsh demands of a free-living lifestyle.</title>
        <authorList>
            <person name="Srinivasan J."/>
            <person name="Dillman A.R."/>
            <person name="Macchietto M.G."/>
            <person name="Heikkinen L."/>
            <person name="Lakso M."/>
            <person name="Fracchia K.M."/>
            <person name="Antoshechkin I."/>
            <person name="Mortazavi A."/>
            <person name="Wong G."/>
            <person name="Sternberg P.W."/>
        </authorList>
    </citation>
    <scope>NUCLEOTIDE SEQUENCE [LARGE SCALE GENOMIC DNA]</scope>
    <source>
        <strain evidence="9">MT8872</strain>
    </source>
</reference>
<evidence type="ECO:0000256" key="1">
    <source>
        <dbReference type="ARBA" id="ARBA00018517"/>
    </source>
</evidence>
<name>A0A7E4WDB6_PANRE</name>
<dbReference type="SUPFAM" id="SSF53335">
    <property type="entry name" value="S-adenosyl-L-methionine-dependent methyltransferases"/>
    <property type="match status" value="1"/>
</dbReference>
<dbReference type="AlphaFoldDB" id="A0A7E4WDB6"/>
<dbReference type="PANTHER" id="PTHR14741:SF32">
    <property type="entry name" value="TRIMETHYLGUANOSINE SYNTHASE"/>
    <property type="match status" value="1"/>
</dbReference>
<accession>A0A7E4WDB6</accession>
<comment type="catalytic activity">
    <reaction evidence="6">
        <text>a 5'-end (N(7)-methyl 5'-triphosphoguanosine)-ribonucleoside in snRNA + S-adenosyl-L-methionine = a 5'-end (N(2),N(7)-dimethyl 5'-triphosphoguanosine)-ribonucleoside in snRNA + S-adenosyl-L-homocysteine + H(+)</text>
        <dbReference type="Rhea" id="RHEA:78471"/>
        <dbReference type="Rhea" id="RHEA-COMP:19085"/>
        <dbReference type="Rhea" id="RHEA-COMP:19087"/>
        <dbReference type="ChEBI" id="CHEBI:15378"/>
        <dbReference type="ChEBI" id="CHEBI:57856"/>
        <dbReference type="ChEBI" id="CHEBI:59789"/>
        <dbReference type="ChEBI" id="CHEBI:156461"/>
        <dbReference type="ChEBI" id="CHEBI:172880"/>
    </reaction>
    <physiologicalReaction direction="left-to-right" evidence="6">
        <dbReference type="Rhea" id="RHEA:78472"/>
    </physiologicalReaction>
</comment>
<evidence type="ECO:0000256" key="3">
    <source>
        <dbReference type="ARBA" id="ARBA00047418"/>
    </source>
</evidence>
<evidence type="ECO:0000256" key="7">
    <source>
        <dbReference type="ARBA" id="ARBA00049790"/>
    </source>
</evidence>
<dbReference type="InterPro" id="IPR019012">
    <property type="entry name" value="RNA_cap_Gua-N2-MeTrfase"/>
</dbReference>
<evidence type="ECO:0000256" key="5">
    <source>
        <dbReference type="ARBA" id="ARBA00048763"/>
    </source>
</evidence>
<proteinExistence type="inferred from homology"/>
<reference evidence="10" key="2">
    <citation type="submission" date="2020-10" db="UniProtKB">
        <authorList>
            <consortium name="WormBaseParasite"/>
        </authorList>
    </citation>
    <scope>IDENTIFICATION</scope>
</reference>
<dbReference type="Proteomes" id="UP000492821">
    <property type="component" value="Unassembled WGS sequence"/>
</dbReference>
<feature type="region of interest" description="Disordered" evidence="8">
    <location>
        <begin position="63"/>
        <end position="100"/>
    </location>
</feature>
<comment type="catalytic activity">
    <reaction evidence="5">
        <text>a 5'-end (N(2),N(7)-dimethyl 5'-triphosphoguanosine)-ribonucleoside in snRNA + S-adenosyl-L-methionine = a 5'-end (N(2),N(2),N(7)-trimethyl 5'-triphosphoguanosine)-ribonucleoside in snRNA + S-adenosyl-L-homocysteine + H(+)</text>
        <dbReference type="Rhea" id="RHEA:78479"/>
        <dbReference type="Rhea" id="RHEA-COMP:19087"/>
        <dbReference type="Rhea" id="RHEA-COMP:19089"/>
        <dbReference type="ChEBI" id="CHEBI:15378"/>
        <dbReference type="ChEBI" id="CHEBI:57856"/>
        <dbReference type="ChEBI" id="CHEBI:59789"/>
        <dbReference type="ChEBI" id="CHEBI:167623"/>
        <dbReference type="ChEBI" id="CHEBI:172880"/>
    </reaction>
    <physiologicalReaction direction="left-to-right" evidence="5">
        <dbReference type="Rhea" id="RHEA:78480"/>
    </physiologicalReaction>
</comment>
<protein>
    <recommendedName>
        <fullName evidence="1">Trimethylguanosine synthase</fullName>
    </recommendedName>
    <alternativeName>
        <fullName evidence="7">Cap-specific guanine-N(2) methyltransferase</fullName>
    </alternativeName>
</protein>
<evidence type="ECO:0000256" key="8">
    <source>
        <dbReference type="SAM" id="MobiDB-lite"/>
    </source>
</evidence>
<dbReference type="InterPro" id="IPR029063">
    <property type="entry name" value="SAM-dependent_MTases_sf"/>
</dbReference>
<evidence type="ECO:0000313" key="9">
    <source>
        <dbReference type="Proteomes" id="UP000492821"/>
    </source>
</evidence>
<dbReference type="CDD" id="cd02440">
    <property type="entry name" value="AdoMet_MTases"/>
    <property type="match status" value="1"/>
</dbReference>
<evidence type="ECO:0000256" key="6">
    <source>
        <dbReference type="ARBA" id="ARBA00049075"/>
    </source>
</evidence>
<comment type="similarity">
    <text evidence="2">Belongs to the methyltransferase superfamily. Trimethylguanosine synthase family.</text>
</comment>
<dbReference type="Pfam" id="PF09445">
    <property type="entry name" value="Methyltransf_15"/>
    <property type="match status" value="1"/>
</dbReference>
<evidence type="ECO:0000256" key="4">
    <source>
        <dbReference type="ARBA" id="ARBA00048740"/>
    </source>
</evidence>
<comment type="catalytic activity">
    <reaction evidence="4">
        <text>a 5'-end (N(7)-methyl 5'-triphosphoguanosine)-ribonucleoside in snoRNA + S-adenosyl-L-methionine = a 5'-end (N(2),N(7)-dimethyl 5'-triphosphoguanosine)-ribonucleoside in snoRNA + S-adenosyl-L-homocysteine + H(+)</text>
        <dbReference type="Rhea" id="RHEA:78475"/>
        <dbReference type="Rhea" id="RHEA-COMP:19086"/>
        <dbReference type="Rhea" id="RHEA-COMP:19088"/>
        <dbReference type="ChEBI" id="CHEBI:15378"/>
        <dbReference type="ChEBI" id="CHEBI:57856"/>
        <dbReference type="ChEBI" id="CHEBI:59789"/>
        <dbReference type="ChEBI" id="CHEBI:156461"/>
        <dbReference type="ChEBI" id="CHEBI:172880"/>
    </reaction>
    <physiologicalReaction direction="left-to-right" evidence="4">
        <dbReference type="Rhea" id="RHEA:78476"/>
    </physiologicalReaction>
</comment>
<organism evidence="9 10">
    <name type="scientific">Panagrellus redivivus</name>
    <name type="common">Microworm</name>
    <dbReference type="NCBI Taxonomy" id="6233"/>
    <lineage>
        <taxon>Eukaryota</taxon>
        <taxon>Metazoa</taxon>
        <taxon>Ecdysozoa</taxon>
        <taxon>Nematoda</taxon>
        <taxon>Chromadorea</taxon>
        <taxon>Rhabditida</taxon>
        <taxon>Tylenchina</taxon>
        <taxon>Panagrolaimomorpha</taxon>
        <taxon>Panagrolaimoidea</taxon>
        <taxon>Panagrolaimidae</taxon>
        <taxon>Panagrellus</taxon>
    </lineage>
</organism>
<evidence type="ECO:0000313" key="10">
    <source>
        <dbReference type="WBParaSite" id="Pan_g9857.t1"/>
    </source>
</evidence>
<keyword evidence="9" id="KW-1185">Reference proteome</keyword>
<sequence>MEPEIDYRYEWDPLLEADLTLPVEADRSVIIKALFSKSYIDDIKLWASGDNSTATKMAELNINTEESPKSSPKPSPAFSPLKSTSSTASDEAMSDEEPTDPETAAMIAMGLPTNFTPTPSVDLRKKTARKPGKDVNFNSYWTRFKDLFVNLVAIAEKTNNAAAVDEVLQPAVIRGAGLLVKHKTADRFLELAAGFSDQKTYNDLTEYVKHYIDLDVRESNVIGARNAAQGFVARLHKCRFTHGFRHHVVEGELKRRPETATEVLAPFTNVKFTKHEAQYGVHNGAPLRSYCMDDLDAPEEVKVEAEPAPVPMEVDDPMNFDFSFDPERDARLVAKDALKYNKEEGDFRKYWFQRNRLFTKLNDGILMDEEGWYSVTPERIAVHLAQRIVYRPNMIILDAFTGVGGNAIQFALQGAIVYAVDLDPVKIRCARRNAEVYGVLDRITFICGNCFHVVDSLVGSGASNPVDAIFLSPPWGGPAYLKMETFPLSACTPDGIETFKAMTKLSDNIAYFLPRNTSSNELAQLSGLTKKKKVEVEHNVLNNKVKALTAYYGNLVGSLDL</sequence>
<dbReference type="GO" id="GO:0071164">
    <property type="term" value="F:RNA cap trimethylguanosine synthase activity"/>
    <property type="evidence" value="ECO:0007669"/>
    <property type="project" value="TreeGrafter"/>
</dbReference>
<comment type="catalytic activity">
    <reaction evidence="3">
        <text>a 5'-end (N(2),N(7)-dimethyl 5'-triphosphoguanosine)-ribonucleoside in snoRNA + S-adenosyl-L-methionine = a 5'-end (N(2),N(2),N(7)-trimethyl 5'-triphosphoguanosine)-ribonucleoside in snoRNA + S-adenosyl-L-homocysteine + H(+)</text>
        <dbReference type="Rhea" id="RHEA:78507"/>
        <dbReference type="Rhea" id="RHEA-COMP:19088"/>
        <dbReference type="Rhea" id="RHEA-COMP:19090"/>
        <dbReference type="ChEBI" id="CHEBI:15378"/>
        <dbReference type="ChEBI" id="CHEBI:57856"/>
        <dbReference type="ChEBI" id="CHEBI:59789"/>
        <dbReference type="ChEBI" id="CHEBI:167623"/>
        <dbReference type="ChEBI" id="CHEBI:172880"/>
    </reaction>
    <physiologicalReaction direction="left-to-right" evidence="3">
        <dbReference type="Rhea" id="RHEA:78508"/>
    </physiologicalReaction>
</comment>
<evidence type="ECO:0000256" key="2">
    <source>
        <dbReference type="ARBA" id="ARBA00025783"/>
    </source>
</evidence>
<dbReference type="GO" id="GO:0005634">
    <property type="term" value="C:nucleus"/>
    <property type="evidence" value="ECO:0007669"/>
    <property type="project" value="TreeGrafter"/>
</dbReference>
<dbReference type="Gene3D" id="3.40.50.150">
    <property type="entry name" value="Vaccinia Virus protein VP39"/>
    <property type="match status" value="1"/>
</dbReference>
<dbReference type="PANTHER" id="PTHR14741">
    <property type="entry name" value="S-ADENOSYLMETHIONINE-DEPENDENT METHYLTRANSFERASE RELATED"/>
    <property type="match status" value="1"/>
</dbReference>
<dbReference type="WBParaSite" id="Pan_g9857.t1">
    <property type="protein sequence ID" value="Pan_g9857.t1"/>
    <property type="gene ID" value="Pan_g9857"/>
</dbReference>